<dbReference type="AlphaFoldDB" id="A0A8B9Z8N6"/>
<dbReference type="PRINTS" id="PR00179">
    <property type="entry name" value="LIPOCALIN"/>
</dbReference>
<proteinExistence type="predicted"/>
<organism evidence="2 3">
    <name type="scientific">Buteo japonicus</name>
    <dbReference type="NCBI Taxonomy" id="224669"/>
    <lineage>
        <taxon>Eukaryota</taxon>
        <taxon>Metazoa</taxon>
        <taxon>Chordata</taxon>
        <taxon>Craniata</taxon>
        <taxon>Vertebrata</taxon>
        <taxon>Euteleostomi</taxon>
        <taxon>Archelosauria</taxon>
        <taxon>Archosauria</taxon>
        <taxon>Dinosauria</taxon>
        <taxon>Saurischia</taxon>
        <taxon>Theropoda</taxon>
        <taxon>Coelurosauria</taxon>
        <taxon>Aves</taxon>
        <taxon>Neognathae</taxon>
        <taxon>Neoaves</taxon>
        <taxon>Telluraves</taxon>
        <taxon>Accipitrimorphae</taxon>
        <taxon>Accipitriformes</taxon>
        <taxon>Accipitridae</taxon>
        <taxon>Accipitrinae</taxon>
        <taxon>Buteo</taxon>
    </lineage>
</organism>
<dbReference type="Ensembl" id="ENSBJAT00000001428.1">
    <property type="protein sequence ID" value="ENSBJAP00000001398.1"/>
    <property type="gene ID" value="ENSBJAG00000001051.1"/>
</dbReference>
<dbReference type="GO" id="GO:0001848">
    <property type="term" value="F:complement binding"/>
    <property type="evidence" value="ECO:0007669"/>
    <property type="project" value="TreeGrafter"/>
</dbReference>
<dbReference type="Pfam" id="PF00061">
    <property type="entry name" value="Lipocalin"/>
    <property type="match status" value="1"/>
</dbReference>
<dbReference type="GO" id="GO:0072562">
    <property type="term" value="C:blood microparticle"/>
    <property type="evidence" value="ECO:0007669"/>
    <property type="project" value="TreeGrafter"/>
</dbReference>
<evidence type="ECO:0000313" key="3">
    <source>
        <dbReference type="Proteomes" id="UP000694555"/>
    </source>
</evidence>
<dbReference type="GO" id="GO:0070062">
    <property type="term" value="C:extracellular exosome"/>
    <property type="evidence" value="ECO:0007669"/>
    <property type="project" value="TreeGrafter"/>
</dbReference>
<name>A0A8B9Z8N6_9AVES</name>
<reference evidence="2" key="1">
    <citation type="submission" date="2025-08" db="UniProtKB">
        <authorList>
            <consortium name="Ensembl"/>
        </authorList>
    </citation>
    <scope>IDENTIFICATION</scope>
</reference>
<protein>
    <submittedName>
        <fullName evidence="2">Complement C8 gamma chain</fullName>
    </submittedName>
</protein>
<evidence type="ECO:0000259" key="1">
    <source>
        <dbReference type="Pfam" id="PF00061"/>
    </source>
</evidence>
<dbReference type="InterPro" id="IPR012674">
    <property type="entry name" value="Calycin"/>
</dbReference>
<reference evidence="2" key="2">
    <citation type="submission" date="2025-09" db="UniProtKB">
        <authorList>
            <consortium name="Ensembl"/>
        </authorList>
    </citation>
    <scope>IDENTIFICATION</scope>
</reference>
<dbReference type="Gene3D" id="2.40.128.20">
    <property type="match status" value="1"/>
</dbReference>
<keyword evidence="3" id="KW-1185">Reference proteome</keyword>
<evidence type="ECO:0000313" key="2">
    <source>
        <dbReference type="Ensembl" id="ENSBJAP00000001398.1"/>
    </source>
</evidence>
<dbReference type="GO" id="GO:0005579">
    <property type="term" value="C:membrane attack complex"/>
    <property type="evidence" value="ECO:0007669"/>
    <property type="project" value="InterPro"/>
</dbReference>
<dbReference type="PANTHER" id="PTHR47304">
    <property type="entry name" value="COMPLEMENT COMPONENT C8 GAMMA CHAIN"/>
    <property type="match status" value="1"/>
</dbReference>
<dbReference type="Proteomes" id="UP000694555">
    <property type="component" value="Unplaced"/>
</dbReference>
<dbReference type="GO" id="GO:0006956">
    <property type="term" value="P:complement activation"/>
    <property type="evidence" value="ECO:0007669"/>
    <property type="project" value="InterPro"/>
</dbReference>
<dbReference type="SUPFAM" id="SSF50814">
    <property type="entry name" value="Lipocalins"/>
    <property type="match status" value="1"/>
</dbReference>
<dbReference type="PANTHER" id="PTHR47304:SF1">
    <property type="entry name" value="COMPLEMENT COMPONENT C8 GAMMA CHAIN"/>
    <property type="match status" value="1"/>
</dbReference>
<accession>A0A8B9Z8N6</accession>
<dbReference type="InterPro" id="IPR000566">
    <property type="entry name" value="Lipocln_cytosolic_FA-bd_dom"/>
</dbReference>
<sequence>MPQAPLPHSPPAPACPCARLLSVLLCGGPVRPCHPCAMQLAGRWFLVSMASRCSYLAEHSHQLEATAVTVTIPDGQSLAISTFRKLDGMCWEIKQRYLPAQAHGRFLLKGEGGLAGVDMVVGETDHSSYAILYYQKGQSISVKLYGRTSQVSDAIMDKFEQRVRAVGLSEDMTYYFPTYGGWHTVPWEQRAPVEGAAPRRGLAVGAGAL</sequence>
<feature type="domain" description="Lipocalin/cytosolic fatty-acid binding" evidence="1">
    <location>
        <begin position="41"/>
        <end position="175"/>
    </location>
</feature>
<dbReference type="InterPro" id="IPR043245">
    <property type="entry name" value="C8G"/>
</dbReference>